<keyword evidence="6" id="KW-1185">Reference proteome</keyword>
<sequence>MDEIKGKDDIGMLILRRKVGERIVIGDTIHLSVLAIEGERVKLGVEAPPHVPIVREELLRTTRESGTIEEKGTITGRATI</sequence>
<keyword evidence="1 4" id="KW-0963">Cytoplasm</keyword>
<dbReference type="EMBL" id="BNJF01000003">
    <property type="protein sequence ID" value="GHO47617.1"/>
    <property type="molecule type" value="Genomic_DNA"/>
</dbReference>
<reference evidence="5" key="1">
    <citation type="submission" date="2020-10" db="EMBL/GenBank/DDBJ databases">
        <title>Taxonomic study of unclassified bacteria belonging to the class Ktedonobacteria.</title>
        <authorList>
            <person name="Yabe S."/>
            <person name="Wang C.M."/>
            <person name="Zheng Y."/>
            <person name="Sakai Y."/>
            <person name="Cavaletti L."/>
            <person name="Monciardini P."/>
            <person name="Donadio S."/>
        </authorList>
    </citation>
    <scope>NUCLEOTIDE SEQUENCE</scope>
    <source>
        <strain evidence="5">SOSP1-1</strain>
    </source>
</reference>
<gene>
    <name evidence="4" type="primary">csrA</name>
    <name evidence="5" type="ORF">KSX_57800</name>
</gene>
<accession>A0A8J3I7S2</accession>
<comment type="caution">
    <text evidence="5">The sequence shown here is derived from an EMBL/GenBank/DDBJ whole genome shotgun (WGS) entry which is preliminary data.</text>
</comment>
<dbReference type="Proteomes" id="UP000612362">
    <property type="component" value="Unassembled WGS sequence"/>
</dbReference>
<comment type="similarity">
    <text evidence="4">Belongs to the CsrA/RsmA family.</text>
</comment>
<dbReference type="PANTHER" id="PTHR34984">
    <property type="entry name" value="CARBON STORAGE REGULATOR"/>
    <property type="match status" value="1"/>
</dbReference>
<keyword evidence="4" id="KW-1005">Bacterial flagellum biogenesis</keyword>
<comment type="subcellular location">
    <subcellularLocation>
        <location evidence="4">Cytoplasm</location>
    </subcellularLocation>
</comment>
<dbReference type="GO" id="GO:0044781">
    <property type="term" value="P:bacterial-type flagellum organization"/>
    <property type="evidence" value="ECO:0007669"/>
    <property type="project" value="UniProtKB-KW"/>
</dbReference>
<evidence type="ECO:0000256" key="1">
    <source>
        <dbReference type="ARBA" id="ARBA00022490"/>
    </source>
</evidence>
<dbReference type="GO" id="GO:1902208">
    <property type="term" value="P:regulation of bacterial-type flagellum assembly"/>
    <property type="evidence" value="ECO:0007669"/>
    <property type="project" value="UniProtKB-UniRule"/>
</dbReference>
<evidence type="ECO:0000256" key="3">
    <source>
        <dbReference type="ARBA" id="ARBA00022884"/>
    </source>
</evidence>
<dbReference type="InterPro" id="IPR036107">
    <property type="entry name" value="CsrA_sf"/>
</dbReference>
<evidence type="ECO:0000313" key="6">
    <source>
        <dbReference type="Proteomes" id="UP000612362"/>
    </source>
</evidence>
<dbReference type="GO" id="GO:0048027">
    <property type="term" value="F:mRNA 5'-UTR binding"/>
    <property type="evidence" value="ECO:0007669"/>
    <property type="project" value="UniProtKB-UniRule"/>
</dbReference>
<dbReference type="GO" id="GO:0005829">
    <property type="term" value="C:cytosol"/>
    <property type="evidence" value="ECO:0007669"/>
    <property type="project" value="TreeGrafter"/>
</dbReference>
<dbReference type="GO" id="GO:0006109">
    <property type="term" value="P:regulation of carbohydrate metabolic process"/>
    <property type="evidence" value="ECO:0007669"/>
    <property type="project" value="InterPro"/>
</dbReference>
<dbReference type="Gene3D" id="2.60.40.4380">
    <property type="entry name" value="Translational regulator CsrA"/>
    <property type="match status" value="1"/>
</dbReference>
<evidence type="ECO:0000256" key="2">
    <source>
        <dbReference type="ARBA" id="ARBA00022845"/>
    </source>
</evidence>
<name>A0A8J3I7S2_9CHLR</name>
<organism evidence="5 6">
    <name type="scientific">Ktedonospora formicarum</name>
    <dbReference type="NCBI Taxonomy" id="2778364"/>
    <lineage>
        <taxon>Bacteria</taxon>
        <taxon>Bacillati</taxon>
        <taxon>Chloroflexota</taxon>
        <taxon>Ktedonobacteria</taxon>
        <taxon>Ktedonobacterales</taxon>
        <taxon>Ktedonobacteraceae</taxon>
        <taxon>Ktedonospora</taxon>
    </lineage>
</organism>
<dbReference type="AlphaFoldDB" id="A0A8J3I7S2"/>
<evidence type="ECO:0000313" key="5">
    <source>
        <dbReference type="EMBL" id="GHO47617.1"/>
    </source>
</evidence>
<keyword evidence="3 4" id="KW-0694">RNA-binding</keyword>
<dbReference type="GO" id="GO:0045947">
    <property type="term" value="P:negative regulation of translational initiation"/>
    <property type="evidence" value="ECO:0007669"/>
    <property type="project" value="UniProtKB-UniRule"/>
</dbReference>
<dbReference type="HAMAP" id="MF_00167">
    <property type="entry name" value="CsrA"/>
    <property type="match status" value="1"/>
</dbReference>
<dbReference type="GO" id="GO:0006402">
    <property type="term" value="P:mRNA catabolic process"/>
    <property type="evidence" value="ECO:0007669"/>
    <property type="project" value="InterPro"/>
</dbReference>
<keyword evidence="4" id="KW-0678">Repressor</keyword>
<protein>
    <recommendedName>
        <fullName evidence="4">Translational regulator CsrA</fullName>
    </recommendedName>
</protein>
<dbReference type="SUPFAM" id="SSF117130">
    <property type="entry name" value="CsrA-like"/>
    <property type="match status" value="1"/>
</dbReference>
<evidence type="ECO:0000256" key="4">
    <source>
        <dbReference type="HAMAP-Rule" id="MF_00167"/>
    </source>
</evidence>
<keyword evidence="2 4" id="KW-0810">Translation regulation</keyword>
<comment type="function">
    <text evidence="4">A translational regulator that binds mRNA to regulate translation initiation and/or mRNA stability. Usually binds in the 5'-UTR at or near the Shine-Dalgarno sequence preventing ribosome-binding, thus repressing translation. Its main target seems to be the major flagellin gene, while its function is anatagonized by FliW.</text>
</comment>
<proteinExistence type="inferred from homology"/>
<dbReference type="Pfam" id="PF02599">
    <property type="entry name" value="CsrA"/>
    <property type="match status" value="1"/>
</dbReference>
<comment type="subunit">
    <text evidence="4">Homodimer; the beta-strands of each monomer intercalate to form a hydrophobic core, while the alpha-helices form wings that extend away from the core.</text>
</comment>
<dbReference type="PANTHER" id="PTHR34984:SF1">
    <property type="entry name" value="CARBON STORAGE REGULATOR"/>
    <property type="match status" value="1"/>
</dbReference>
<dbReference type="InterPro" id="IPR003751">
    <property type="entry name" value="CsrA"/>
</dbReference>